<evidence type="ECO:0000313" key="5">
    <source>
        <dbReference type="Proteomes" id="UP000028780"/>
    </source>
</evidence>
<dbReference type="Pfam" id="PF09851">
    <property type="entry name" value="SHOCT"/>
    <property type="match status" value="1"/>
</dbReference>
<dbReference type="EMBL" id="LT906467">
    <property type="protein sequence ID" value="SNV69693.1"/>
    <property type="molecule type" value="Genomic_DNA"/>
</dbReference>
<evidence type="ECO:0000313" key="6">
    <source>
        <dbReference type="Proteomes" id="UP000215374"/>
    </source>
</evidence>
<name>A0A076NG42_9CORY</name>
<feature type="domain" description="YokE-like PH" evidence="2">
    <location>
        <begin position="116"/>
        <end position="207"/>
    </location>
</feature>
<dbReference type="InterPro" id="IPR018649">
    <property type="entry name" value="SHOCT"/>
</dbReference>
<dbReference type="EMBL" id="CP009211">
    <property type="protein sequence ID" value="AIJ33434.1"/>
    <property type="molecule type" value="Genomic_DNA"/>
</dbReference>
<accession>A0A076NG42</accession>
<dbReference type="HOGENOM" id="CLU_1076520_0_0_11"/>
<feature type="domain" description="SHOCT" evidence="1">
    <location>
        <begin position="229"/>
        <end position="256"/>
    </location>
</feature>
<evidence type="ECO:0000259" key="1">
    <source>
        <dbReference type="Pfam" id="PF09851"/>
    </source>
</evidence>
<dbReference type="Pfam" id="PF14470">
    <property type="entry name" value="bPH_3"/>
    <property type="match status" value="1"/>
</dbReference>
<evidence type="ECO:0000313" key="3">
    <source>
        <dbReference type="EMBL" id="AIJ33434.1"/>
    </source>
</evidence>
<evidence type="ECO:0000259" key="2">
    <source>
        <dbReference type="Pfam" id="PF14470"/>
    </source>
</evidence>
<keyword evidence="5" id="KW-1185">Reference proteome</keyword>
<evidence type="ECO:0000313" key="4">
    <source>
        <dbReference type="EMBL" id="SNV69693.1"/>
    </source>
</evidence>
<dbReference type="Proteomes" id="UP000215374">
    <property type="component" value="Chromosome 1"/>
</dbReference>
<sequence>MAEMTRTLTAPDQEVLSAIEQFVQSKFRKTEIERQPDHVAVRRKVLWQKQEAIFRASGGTLTASGNCQDSDKVLYKTMEAISDMLDDHGWDEAARTHGTKSVAKGHLFKDKVLDELAPGERIIVATHGFHDDKPTILTVTDRRIIMISGEVLGWDAASQTIALDKVSSISEKTGFALGAIRISTSNDEIEVKKVATDEVKSVVSAARRALENNSAPSPSPATNGGSSVDELKNLAELHAAGVLTDEEFAAAKARILGL</sequence>
<dbReference type="RefSeq" id="WP_038590237.1">
    <property type="nucleotide sequence ID" value="NZ_CP009211.1"/>
</dbReference>
<protein>
    <recommendedName>
        <fullName evidence="7">SHOCT domain-containing protein</fullName>
    </recommendedName>
</protein>
<reference evidence="3 5" key="1">
    <citation type="submission" date="2014-08" db="EMBL/GenBank/DDBJ databases">
        <title>Complete genome sequence of Corynebacterium imitans DSM 44264, isolated from a five-month-old boy with suspected pharyngeal diphtheria.</title>
        <authorList>
            <person name="Mollmann S."/>
            <person name="Albersmeier A."/>
            <person name="Ruckert C."/>
            <person name="Tauch A."/>
        </authorList>
    </citation>
    <scope>NUCLEOTIDE SEQUENCE [LARGE SCALE GENOMIC DNA]</scope>
    <source>
        <strain evidence="3 5">DSM 44264</strain>
    </source>
</reference>
<dbReference type="Proteomes" id="UP000028780">
    <property type="component" value="Chromosome"/>
</dbReference>
<reference evidence="4 6" key="2">
    <citation type="submission" date="2017-06" db="EMBL/GenBank/DDBJ databases">
        <authorList>
            <consortium name="Pathogen Informatics"/>
        </authorList>
    </citation>
    <scope>NUCLEOTIDE SEQUENCE [LARGE SCALE GENOMIC DNA]</scope>
    <source>
        <strain evidence="4 6">NCTC13015</strain>
    </source>
</reference>
<dbReference type="InterPro" id="IPR039519">
    <property type="entry name" value="YokE-like_PH"/>
</dbReference>
<dbReference type="AlphaFoldDB" id="A0A076NG42"/>
<organism evidence="3 5">
    <name type="scientific">Corynebacterium imitans</name>
    <dbReference type="NCBI Taxonomy" id="156978"/>
    <lineage>
        <taxon>Bacteria</taxon>
        <taxon>Bacillati</taxon>
        <taxon>Actinomycetota</taxon>
        <taxon>Actinomycetes</taxon>
        <taxon>Mycobacteriales</taxon>
        <taxon>Corynebacteriaceae</taxon>
        <taxon>Corynebacterium</taxon>
    </lineage>
</organism>
<gene>
    <name evidence="3" type="ORF">CIMIT_05535</name>
    <name evidence="4" type="ORF">SAMEA4535761_01173</name>
</gene>
<proteinExistence type="predicted"/>
<dbReference type="STRING" id="156978.CIMIT_05535"/>
<dbReference type="KEGG" id="cii:CIMIT_05535"/>
<evidence type="ECO:0008006" key="7">
    <source>
        <dbReference type="Google" id="ProtNLM"/>
    </source>
</evidence>
<dbReference type="OrthoDB" id="5996503at2"/>